<comment type="similarity">
    <text evidence="2">Belongs to the snRNP Sm proteins family.</text>
</comment>
<reference evidence="10 11" key="1">
    <citation type="journal article" date="2018" name="Mol. Biol. Evol.">
        <title>Broad Genomic Sampling Reveals a Smut Pathogenic Ancestry of the Fungal Clade Ustilaginomycotina.</title>
        <authorList>
            <person name="Kijpornyongpan T."/>
            <person name="Mondo S.J."/>
            <person name="Barry K."/>
            <person name="Sandor L."/>
            <person name="Lee J."/>
            <person name="Lipzen A."/>
            <person name="Pangilinan J."/>
            <person name="LaButti K."/>
            <person name="Hainaut M."/>
            <person name="Henrissat B."/>
            <person name="Grigoriev I.V."/>
            <person name="Spatafora J.W."/>
            <person name="Aime M.C."/>
        </authorList>
    </citation>
    <scope>NUCLEOTIDE SEQUENCE [LARGE SCALE GENOMIC DNA]</scope>
    <source>
        <strain evidence="10 11">MCA 5214</strain>
    </source>
</reference>
<feature type="non-terminal residue" evidence="10">
    <location>
        <position position="96"/>
    </location>
</feature>
<evidence type="ECO:0000256" key="5">
    <source>
        <dbReference type="ARBA" id="ARBA00022884"/>
    </source>
</evidence>
<dbReference type="InterPro" id="IPR001163">
    <property type="entry name" value="Sm_dom_euk/arc"/>
</dbReference>
<dbReference type="GeneID" id="37025777"/>
<feature type="non-terminal residue" evidence="10">
    <location>
        <position position="1"/>
    </location>
</feature>
<accession>A0A316UWB3</accession>
<dbReference type="OrthoDB" id="274944at2759"/>
<dbReference type="RefSeq" id="XP_025364202.1">
    <property type="nucleotide sequence ID" value="XM_025503954.1"/>
</dbReference>
<evidence type="ECO:0000256" key="6">
    <source>
        <dbReference type="ARBA" id="ARBA00023187"/>
    </source>
</evidence>
<evidence type="ECO:0000256" key="7">
    <source>
        <dbReference type="ARBA" id="ARBA00023242"/>
    </source>
</evidence>
<protein>
    <submittedName>
        <fullName evidence="10">U6 snRNA-associated Sm-like protein LSm7</fullName>
    </submittedName>
</protein>
<dbReference type="InterPro" id="IPR010920">
    <property type="entry name" value="LSM_dom_sf"/>
</dbReference>
<proteinExistence type="inferred from homology"/>
<evidence type="ECO:0000256" key="8">
    <source>
        <dbReference type="ARBA" id="ARBA00023274"/>
    </source>
</evidence>
<dbReference type="GO" id="GO:0000398">
    <property type="term" value="P:mRNA splicing, via spliceosome"/>
    <property type="evidence" value="ECO:0007669"/>
    <property type="project" value="InterPro"/>
</dbReference>
<dbReference type="AlphaFoldDB" id="A0A316UWB3"/>
<dbReference type="GO" id="GO:0071004">
    <property type="term" value="C:U2-type prespliceosome"/>
    <property type="evidence" value="ECO:0007669"/>
    <property type="project" value="TreeGrafter"/>
</dbReference>
<keyword evidence="11" id="KW-1185">Reference proteome</keyword>
<dbReference type="GO" id="GO:0071013">
    <property type="term" value="C:catalytic step 2 spliceosome"/>
    <property type="evidence" value="ECO:0007669"/>
    <property type="project" value="TreeGrafter"/>
</dbReference>
<evidence type="ECO:0000313" key="10">
    <source>
        <dbReference type="EMBL" id="PWN29590.1"/>
    </source>
</evidence>
<dbReference type="PROSITE" id="PS52002">
    <property type="entry name" value="SM"/>
    <property type="match status" value="1"/>
</dbReference>
<keyword evidence="4" id="KW-0747">Spliceosome</keyword>
<organism evidence="10 11">
    <name type="scientific">Jaminaea rosea</name>
    <dbReference type="NCBI Taxonomy" id="1569628"/>
    <lineage>
        <taxon>Eukaryota</taxon>
        <taxon>Fungi</taxon>
        <taxon>Dikarya</taxon>
        <taxon>Basidiomycota</taxon>
        <taxon>Ustilaginomycotina</taxon>
        <taxon>Exobasidiomycetes</taxon>
        <taxon>Microstromatales</taxon>
        <taxon>Microstromatales incertae sedis</taxon>
        <taxon>Jaminaea</taxon>
    </lineage>
</organism>
<dbReference type="GO" id="GO:0005689">
    <property type="term" value="C:U12-type spliceosomal complex"/>
    <property type="evidence" value="ECO:0007669"/>
    <property type="project" value="TreeGrafter"/>
</dbReference>
<dbReference type="InterPro" id="IPR044641">
    <property type="entry name" value="Lsm7/SmG-like"/>
</dbReference>
<evidence type="ECO:0000256" key="3">
    <source>
        <dbReference type="ARBA" id="ARBA00022664"/>
    </source>
</evidence>
<keyword evidence="8" id="KW-0687">Ribonucleoprotein</keyword>
<dbReference type="Gene3D" id="2.30.30.100">
    <property type="match status" value="1"/>
</dbReference>
<dbReference type="SMART" id="SM00651">
    <property type="entry name" value="Sm"/>
    <property type="match status" value="1"/>
</dbReference>
<dbReference type="PANTHER" id="PTHR10553:SF5">
    <property type="entry name" value="U6 SNRNA-ASSOCIATED SM-LIKE PROTEIN LSM7"/>
    <property type="match status" value="1"/>
</dbReference>
<dbReference type="Proteomes" id="UP000245884">
    <property type="component" value="Unassembled WGS sequence"/>
</dbReference>
<evidence type="ECO:0000313" key="11">
    <source>
        <dbReference type="Proteomes" id="UP000245884"/>
    </source>
</evidence>
<evidence type="ECO:0000256" key="1">
    <source>
        <dbReference type="ARBA" id="ARBA00004123"/>
    </source>
</evidence>
<dbReference type="STRING" id="1569628.A0A316UWB3"/>
<feature type="domain" description="Sm" evidence="9">
    <location>
        <begin position="9"/>
        <end position="92"/>
    </location>
</feature>
<keyword evidence="3" id="KW-0507">mRNA processing</keyword>
<dbReference type="CDD" id="cd01729">
    <property type="entry name" value="LSm7"/>
    <property type="match status" value="1"/>
</dbReference>
<dbReference type="GO" id="GO:0000956">
    <property type="term" value="P:nuclear-transcribed mRNA catabolic process"/>
    <property type="evidence" value="ECO:0007669"/>
    <property type="project" value="InterPro"/>
</dbReference>
<dbReference type="PIRSF" id="PIRSF037188">
    <property type="entry name" value="U6_snRNA_Lsm7"/>
    <property type="match status" value="1"/>
</dbReference>
<name>A0A316UWB3_9BASI</name>
<comment type="subcellular location">
    <subcellularLocation>
        <location evidence="1">Nucleus</location>
    </subcellularLocation>
</comment>
<dbReference type="InterPro" id="IPR017132">
    <property type="entry name" value="Lsm7"/>
</dbReference>
<dbReference type="GO" id="GO:0097526">
    <property type="term" value="C:spliceosomal tri-snRNP complex"/>
    <property type="evidence" value="ECO:0007669"/>
    <property type="project" value="TreeGrafter"/>
</dbReference>
<dbReference type="SUPFAM" id="SSF50182">
    <property type="entry name" value="Sm-like ribonucleoproteins"/>
    <property type="match status" value="1"/>
</dbReference>
<keyword evidence="6" id="KW-0508">mRNA splicing</keyword>
<dbReference type="EMBL" id="KZ819663">
    <property type="protein sequence ID" value="PWN29590.1"/>
    <property type="molecule type" value="Genomic_DNA"/>
</dbReference>
<dbReference type="GO" id="GO:0005688">
    <property type="term" value="C:U6 snRNP"/>
    <property type="evidence" value="ECO:0007669"/>
    <property type="project" value="TreeGrafter"/>
</dbReference>
<dbReference type="InterPro" id="IPR047575">
    <property type="entry name" value="Sm"/>
</dbReference>
<dbReference type="Pfam" id="PF01423">
    <property type="entry name" value="LSM"/>
    <property type="match status" value="1"/>
</dbReference>
<evidence type="ECO:0000259" key="9">
    <source>
        <dbReference type="PROSITE" id="PS52002"/>
    </source>
</evidence>
<gene>
    <name evidence="10" type="ORF">BDZ90DRAFT_206018</name>
</gene>
<evidence type="ECO:0000256" key="4">
    <source>
        <dbReference type="ARBA" id="ARBA00022728"/>
    </source>
</evidence>
<sequence>PQREERKKEVILDLAKFVDKRIRVKFQGGREVQGILKGYDQLMNLVMDDVTEYLAPVDEDSSTAGGERKTRQLGLAVLRGTALTIISPADGFEQIA</sequence>
<keyword evidence="5" id="KW-0694">RNA-binding</keyword>
<dbReference type="GO" id="GO:1990726">
    <property type="term" value="C:Lsm1-7-Pat1 complex"/>
    <property type="evidence" value="ECO:0007669"/>
    <property type="project" value="TreeGrafter"/>
</dbReference>
<keyword evidence="7" id="KW-0539">Nucleus</keyword>
<evidence type="ECO:0000256" key="2">
    <source>
        <dbReference type="ARBA" id="ARBA00006850"/>
    </source>
</evidence>
<dbReference type="GO" id="GO:0003723">
    <property type="term" value="F:RNA binding"/>
    <property type="evidence" value="ECO:0007669"/>
    <property type="project" value="UniProtKB-KW"/>
</dbReference>
<dbReference type="PANTHER" id="PTHR10553">
    <property type="entry name" value="SMALL NUCLEAR RIBONUCLEOPROTEIN"/>
    <property type="match status" value="1"/>
</dbReference>